<organism evidence="13 14">
    <name type="scientific">Caenorhabditis bovis</name>
    <dbReference type="NCBI Taxonomy" id="2654633"/>
    <lineage>
        <taxon>Eukaryota</taxon>
        <taxon>Metazoa</taxon>
        <taxon>Ecdysozoa</taxon>
        <taxon>Nematoda</taxon>
        <taxon>Chromadorea</taxon>
        <taxon>Rhabditida</taxon>
        <taxon>Rhabditina</taxon>
        <taxon>Rhabditomorpha</taxon>
        <taxon>Rhabditoidea</taxon>
        <taxon>Rhabditidae</taxon>
        <taxon>Peloderinae</taxon>
        <taxon>Caenorhabditis</taxon>
    </lineage>
</organism>
<evidence type="ECO:0000256" key="7">
    <source>
        <dbReference type="ARBA" id="ARBA00023006"/>
    </source>
</evidence>
<evidence type="ECO:0000256" key="1">
    <source>
        <dbReference type="ARBA" id="ARBA00004406"/>
    </source>
</evidence>
<keyword evidence="6" id="KW-0256">Endoplasmic reticulum</keyword>
<evidence type="ECO:0000256" key="11">
    <source>
        <dbReference type="ARBA" id="ARBA00024615"/>
    </source>
</evidence>
<accession>A0A8S1EZ10</accession>
<dbReference type="GO" id="GO:0061709">
    <property type="term" value="P:reticulophagy"/>
    <property type="evidence" value="ECO:0007669"/>
    <property type="project" value="TreeGrafter"/>
</dbReference>
<dbReference type="GO" id="GO:0034045">
    <property type="term" value="C:phagophore assembly site membrane"/>
    <property type="evidence" value="ECO:0007669"/>
    <property type="project" value="UniProtKB-SubCell"/>
</dbReference>
<keyword evidence="7" id="KW-0072">Autophagy</keyword>
<feature type="transmembrane region" description="Helical" evidence="12">
    <location>
        <begin position="1460"/>
        <end position="1481"/>
    </location>
</feature>
<dbReference type="GO" id="GO:0061908">
    <property type="term" value="C:phagophore"/>
    <property type="evidence" value="ECO:0007669"/>
    <property type="project" value="TreeGrafter"/>
</dbReference>
<keyword evidence="9 12" id="KW-0472">Membrane</keyword>
<evidence type="ECO:0000256" key="12">
    <source>
        <dbReference type="SAM" id="Phobius"/>
    </source>
</evidence>
<evidence type="ECO:0000256" key="2">
    <source>
        <dbReference type="ARBA" id="ARBA00004623"/>
    </source>
</evidence>
<evidence type="ECO:0000313" key="13">
    <source>
        <dbReference type="EMBL" id="CAB3405045.1"/>
    </source>
</evidence>
<protein>
    <recommendedName>
        <fullName evidence="4">Autophagy-related protein 2</fullName>
    </recommendedName>
</protein>
<dbReference type="EMBL" id="CADEPM010000004">
    <property type="protein sequence ID" value="CAB3405045.1"/>
    <property type="molecule type" value="Genomic_DNA"/>
</dbReference>
<dbReference type="PANTHER" id="PTHR13190:SF1">
    <property type="entry name" value="AUTOPHAGY-RELATED 2, ISOFORM A"/>
    <property type="match status" value="1"/>
</dbReference>
<dbReference type="InterPro" id="IPR026849">
    <property type="entry name" value="ATG2"/>
</dbReference>
<sequence>MLNFNITERLKEIWCRTILQRCFGRFLLTKLTMNDCSLNLGEGKLEMCNLYINVEEVNKLLPSSSLTLADGFIGKISMAIPWSQLLAETSDIQLEQLQLTFFSKESTSTISKDEAISLVMSFMDSLKMPDEEMSSSSEESIESFSTIIDVICSRIRILLVDSIVRIETPPTDQSVMLWTALEVHCETAEFLDDTNFEENSRLRKKIMIEGVSFYTDIFSDLTKSMSSSIQAQRELHMSEHDTSSSIDAINAEFFSLICNESTSAEIPRIEPNSVRFARIAETIQVAIEIFEADNSQKRFRVDIDVKTIEIFAAVSQFDIIQRFFDTSAGFNDHHFAVTMGEIRISKNGVDETQFCVEIGKLEIVEKLRKEQGFEQISLLTSSEGVRICVANGPTKMTIEIFARNLTKSEFDLTLLQRIRLISRSTPFFRRFSSKKCEKSEFQCKLRVETLRIDVRTPKPNEIGAKFERKLHNEPLSLEIGDLHVNLDDNCDEFAIFGEFDACLVKFAENELMLARNRSRFSLKSRLVDKLPNVEQTRRPFASNEDDESIDRIDILCGRRRELDEFSTSCARRSSVVVDLTMPDVRCRVESSTTLELLANRLNETVVWLRRSALFASANRQRIERFAPHSLTMSVGVRQFLAVFEANKRILLRFDDSIFGATIGFHADANLSFIHFSARQSLLTTDSHQCVGVTSPEFGRIADEIHLESSNEGDEDSIGIVVRLFKENDDAEMTSLVAVSLRSLILHIRPIECWEEHWTRSLGDLLKIQINEIAGYEPDPITFDFRVCLQNCALRYEHKNLRPTSVEALEARIGMLYLSDSLTNGINALCLIRHAKLCIGRMEEDQMIEIMDSGEVELNFESILGRNGSMRLICSTELNIKCSFCADSLASLLNILTDFGEIGKQKCPELMETIELSPTKLSLLEEALREVDEQDSPNQTASDGDYSIVSMDECDEQVGEEEYEPAYVNILVDENEIEMDMEFLSIENIPKVEEEQPICSVFFKNINVSAELYGGLDFERRREIQNLIVVEIKKTELSWKLFDDGLTRIFLNIDDFYAQDCVEKSDEALLMTTYSSEATPRRTHDPSFAVKYQENAEREGKLMLSLQPIKVNLDQDTAEFLRDWMEELKRRIDEAPKSASTDVGVVRSADVFIKELIFAPPTKIFINYQGKRKINAEANGTFIGVLMGYSNLSEIPIHLKEVETKRGFLGIGDCFKHLAREWSPGFRPDVTAVITSWKPIIPITEIGNGVYYILKASLDEIHRREIDKSVQDGVARIANAARDGIVTIVKSASDFVVMASMMKMVVLIALFAVQSFHFANGWRLFNSILELIEYTKMRAIPRVNIERIYAIQSDLLGIVACEIFMVFLFFLNASLTMMVLLFGMSLQKSSLVLTISLLVVGVVVLGRREILKTLTTTLGDSMASMSNPTVSAHFANVFECSLIEMPLCSTMFIKSQMPMSVLYGFGFLTILVAFYITFIAILRDCVGSTEIDIEPIDVLIELPDRK</sequence>
<evidence type="ECO:0000256" key="10">
    <source>
        <dbReference type="ARBA" id="ARBA00024479"/>
    </source>
</evidence>
<comment type="subcellular location">
    <subcellularLocation>
        <location evidence="1">Endoplasmic reticulum membrane</location>
        <topology evidence="1">Peripheral membrane protein</topology>
    </subcellularLocation>
    <subcellularLocation>
        <location evidence="2">Preautophagosomal structure membrane</location>
        <topology evidence="2">Peripheral membrane protein</topology>
    </subcellularLocation>
</comment>
<evidence type="ECO:0000256" key="3">
    <source>
        <dbReference type="ARBA" id="ARBA00009714"/>
    </source>
</evidence>
<dbReference type="GO" id="GO:0043495">
    <property type="term" value="F:protein-membrane adaptor activity"/>
    <property type="evidence" value="ECO:0007669"/>
    <property type="project" value="TreeGrafter"/>
</dbReference>
<comment type="caution">
    <text evidence="13">The sequence shown here is derived from an EMBL/GenBank/DDBJ whole genome shotgun (WGS) entry which is preliminary data.</text>
</comment>
<dbReference type="OrthoDB" id="18982at2759"/>
<feature type="transmembrane region" description="Helical" evidence="12">
    <location>
        <begin position="1388"/>
        <end position="1405"/>
    </location>
</feature>
<name>A0A8S1EZ10_9PELO</name>
<dbReference type="GO" id="GO:0006869">
    <property type="term" value="P:lipid transport"/>
    <property type="evidence" value="ECO:0007669"/>
    <property type="project" value="UniProtKB-KW"/>
</dbReference>
<dbReference type="GO" id="GO:0061723">
    <property type="term" value="P:glycophagy"/>
    <property type="evidence" value="ECO:0007669"/>
    <property type="project" value="TreeGrafter"/>
</dbReference>
<keyword evidence="5" id="KW-0813">Transport</keyword>
<evidence type="ECO:0000256" key="8">
    <source>
        <dbReference type="ARBA" id="ARBA00023055"/>
    </source>
</evidence>
<dbReference type="GO" id="GO:0005789">
    <property type="term" value="C:endoplasmic reticulum membrane"/>
    <property type="evidence" value="ECO:0007669"/>
    <property type="project" value="UniProtKB-SubCell"/>
</dbReference>
<proteinExistence type="inferred from homology"/>
<keyword evidence="14" id="KW-1185">Reference proteome</keyword>
<comment type="catalytic activity">
    <reaction evidence="10">
        <text>a 1,2-diacyl-sn-glycero-3-phospho-L-serine(in) = a 1,2-diacyl-sn-glycero-3-phospho-L-serine(out)</text>
        <dbReference type="Rhea" id="RHEA:38663"/>
        <dbReference type="ChEBI" id="CHEBI:57262"/>
    </reaction>
</comment>
<gene>
    <name evidence="13" type="ORF">CBOVIS_LOCUS7295</name>
</gene>
<evidence type="ECO:0000256" key="6">
    <source>
        <dbReference type="ARBA" id="ARBA00022824"/>
    </source>
</evidence>
<evidence type="ECO:0000313" key="14">
    <source>
        <dbReference type="Proteomes" id="UP000494206"/>
    </source>
</evidence>
<dbReference type="GO" id="GO:0032266">
    <property type="term" value="F:phosphatidylinositol-3-phosphate binding"/>
    <property type="evidence" value="ECO:0007669"/>
    <property type="project" value="TreeGrafter"/>
</dbReference>
<reference evidence="13 14" key="1">
    <citation type="submission" date="2020-04" db="EMBL/GenBank/DDBJ databases">
        <authorList>
            <person name="Laetsch R D."/>
            <person name="Stevens L."/>
            <person name="Kumar S."/>
            <person name="Blaxter L. M."/>
        </authorList>
    </citation>
    <scope>NUCLEOTIDE SEQUENCE [LARGE SCALE GENOMIC DNA]</scope>
</reference>
<keyword evidence="8" id="KW-0445">Lipid transport</keyword>
<feature type="transmembrane region" description="Helical" evidence="12">
    <location>
        <begin position="1354"/>
        <end position="1382"/>
    </location>
</feature>
<evidence type="ECO:0000256" key="5">
    <source>
        <dbReference type="ARBA" id="ARBA00022448"/>
    </source>
</evidence>
<keyword evidence="12" id="KW-1133">Transmembrane helix</keyword>
<comment type="similarity">
    <text evidence="3">Belongs to the ATG2 family.</text>
</comment>
<evidence type="ECO:0000256" key="4">
    <source>
        <dbReference type="ARBA" id="ARBA00018070"/>
    </source>
</evidence>
<comment type="catalytic activity">
    <reaction evidence="11">
        <text>a 1,2-diacyl-sn-glycero-3-phosphoethanolamine(in) = a 1,2-diacyl-sn-glycero-3-phosphoethanolamine(out)</text>
        <dbReference type="Rhea" id="RHEA:38895"/>
        <dbReference type="ChEBI" id="CHEBI:64612"/>
    </reaction>
</comment>
<dbReference type="PANTHER" id="PTHR13190">
    <property type="entry name" value="AUTOPHAGY-RELATED 2, ISOFORM A"/>
    <property type="match status" value="1"/>
</dbReference>
<keyword evidence="12" id="KW-0812">Transmembrane</keyword>
<evidence type="ECO:0000256" key="9">
    <source>
        <dbReference type="ARBA" id="ARBA00023136"/>
    </source>
</evidence>
<dbReference type="GO" id="GO:0034727">
    <property type="term" value="P:piecemeal microautophagy of the nucleus"/>
    <property type="evidence" value="ECO:0007669"/>
    <property type="project" value="TreeGrafter"/>
</dbReference>
<dbReference type="Proteomes" id="UP000494206">
    <property type="component" value="Unassembled WGS sequence"/>
</dbReference>
<dbReference type="GO" id="GO:0000045">
    <property type="term" value="P:autophagosome assembly"/>
    <property type="evidence" value="ECO:0007669"/>
    <property type="project" value="TreeGrafter"/>
</dbReference>
<dbReference type="GO" id="GO:0000422">
    <property type="term" value="P:autophagy of mitochondrion"/>
    <property type="evidence" value="ECO:0007669"/>
    <property type="project" value="TreeGrafter"/>
</dbReference>